<evidence type="ECO:0000313" key="1">
    <source>
        <dbReference type="EMBL" id="GAG04742.1"/>
    </source>
</evidence>
<protein>
    <submittedName>
        <fullName evidence="1">Uncharacterized protein</fullName>
    </submittedName>
</protein>
<proteinExistence type="predicted"/>
<dbReference type="AlphaFoldDB" id="X0UZY2"/>
<organism evidence="1">
    <name type="scientific">marine sediment metagenome</name>
    <dbReference type="NCBI Taxonomy" id="412755"/>
    <lineage>
        <taxon>unclassified sequences</taxon>
        <taxon>metagenomes</taxon>
        <taxon>ecological metagenomes</taxon>
    </lineage>
</organism>
<dbReference type="EMBL" id="BARS01021536">
    <property type="protein sequence ID" value="GAG04742.1"/>
    <property type="molecule type" value="Genomic_DNA"/>
</dbReference>
<reference evidence="1" key="1">
    <citation type="journal article" date="2014" name="Front. Microbiol.">
        <title>High frequency of phylogenetically diverse reductive dehalogenase-homologous genes in deep subseafloor sedimentary metagenomes.</title>
        <authorList>
            <person name="Kawai M."/>
            <person name="Futagami T."/>
            <person name="Toyoda A."/>
            <person name="Takaki Y."/>
            <person name="Nishi S."/>
            <person name="Hori S."/>
            <person name="Arai W."/>
            <person name="Tsubouchi T."/>
            <person name="Morono Y."/>
            <person name="Uchiyama I."/>
            <person name="Ito T."/>
            <person name="Fujiyama A."/>
            <person name="Inagaki F."/>
            <person name="Takami H."/>
        </authorList>
    </citation>
    <scope>NUCLEOTIDE SEQUENCE</scope>
    <source>
        <strain evidence="1">Expedition CK06-06</strain>
    </source>
</reference>
<feature type="non-terminal residue" evidence="1">
    <location>
        <position position="1"/>
    </location>
</feature>
<comment type="caution">
    <text evidence="1">The sequence shown here is derived from an EMBL/GenBank/DDBJ whole genome shotgun (WGS) entry which is preliminary data.</text>
</comment>
<name>X0UZY2_9ZZZZ</name>
<sequence length="52" mass="6028">GIWFQRTSFYRLVRNGEYYIFGGTGLISFNDKDITPDPFGPVNITIARRFIP</sequence>
<gene>
    <name evidence="1" type="ORF">S01H1_34577</name>
</gene>
<accession>X0UZY2</accession>